<feature type="transmembrane region" description="Helical" evidence="6">
    <location>
        <begin position="137"/>
        <end position="154"/>
    </location>
</feature>
<evidence type="ECO:0000256" key="5">
    <source>
        <dbReference type="ARBA" id="ARBA00023136"/>
    </source>
</evidence>
<organism evidence="7 8">
    <name type="scientific">Kocuria dechangensis</name>
    <dbReference type="NCBI Taxonomy" id="1176249"/>
    <lineage>
        <taxon>Bacteria</taxon>
        <taxon>Bacillati</taxon>
        <taxon>Actinomycetota</taxon>
        <taxon>Actinomycetes</taxon>
        <taxon>Micrococcales</taxon>
        <taxon>Micrococcaceae</taxon>
        <taxon>Kocuria</taxon>
    </lineage>
</organism>
<feature type="transmembrane region" description="Helical" evidence="6">
    <location>
        <begin position="53"/>
        <end position="72"/>
    </location>
</feature>
<dbReference type="InterPro" id="IPR002293">
    <property type="entry name" value="AA/rel_permease1"/>
</dbReference>
<feature type="transmembrane region" description="Helical" evidence="6">
    <location>
        <begin position="443"/>
        <end position="461"/>
    </location>
</feature>
<feature type="transmembrane region" description="Helical" evidence="6">
    <location>
        <begin position="291"/>
        <end position="312"/>
    </location>
</feature>
<dbReference type="PANTHER" id="PTHR42770">
    <property type="entry name" value="AMINO ACID TRANSPORTER-RELATED"/>
    <property type="match status" value="1"/>
</dbReference>
<comment type="caution">
    <text evidence="7">The sequence shown here is derived from an EMBL/GenBank/DDBJ whole genome shotgun (WGS) entry which is preliminary data.</text>
</comment>
<keyword evidence="3 6" id="KW-0812">Transmembrane</keyword>
<reference evidence="7" key="2">
    <citation type="submission" date="2020-09" db="EMBL/GenBank/DDBJ databases">
        <authorList>
            <person name="Sun Q."/>
            <person name="Zhou Y."/>
        </authorList>
    </citation>
    <scope>NUCLEOTIDE SEQUENCE</scope>
    <source>
        <strain evidence="7">CGMCC 1.12187</strain>
    </source>
</reference>
<evidence type="ECO:0000313" key="8">
    <source>
        <dbReference type="Proteomes" id="UP000638848"/>
    </source>
</evidence>
<dbReference type="EMBL" id="BMEQ01000014">
    <property type="protein sequence ID" value="GGG61643.1"/>
    <property type="molecule type" value="Genomic_DNA"/>
</dbReference>
<dbReference type="PIRSF" id="PIRSF006060">
    <property type="entry name" value="AA_transporter"/>
    <property type="match status" value="1"/>
</dbReference>
<keyword evidence="5 6" id="KW-0472">Membrane</keyword>
<feature type="transmembrane region" description="Helical" evidence="6">
    <location>
        <begin position="21"/>
        <end position="47"/>
    </location>
</feature>
<dbReference type="Proteomes" id="UP000638848">
    <property type="component" value="Unassembled WGS sequence"/>
</dbReference>
<gene>
    <name evidence="7" type="ORF">GCM10011374_25890</name>
</gene>
<accession>A0A917LWJ7</accession>
<feature type="transmembrane region" description="Helical" evidence="6">
    <location>
        <begin position="161"/>
        <end position="183"/>
    </location>
</feature>
<feature type="transmembrane region" description="Helical" evidence="6">
    <location>
        <begin position="403"/>
        <end position="427"/>
    </location>
</feature>
<sequence>MSEPTTGTAPALKRNAVGVPGIVFFVVAAAAPLAAALGASPMGFMALGVGAPGAYVIAGAVLILFAVGYGAMSRHVTSSAGFAAYLEEGFGRITGFAGAAVALLSYHCMLLGLYGLFGFFCSAVIGELTGVQIDWKLWTALAWAGVALLGYLEINLSAKVLGVLMVGEVLILLIFDIAVLSQGGSTGVNLDSFQPTNVFSNGLGVAMLFAAASFVGFEATAIYGEEAKDPARTIPRATYVAVVLIAVFYALSTWAIALAHGSDTIQQAATDDPAGFVFAVNTQYVGQWSTVVMNVLLVTSTFAVLVAFHNTLSRYMFSLGRSGILPRALGVTHRRWQSPHKASIAVTAVTLAVVGTFMITGADPFAQLYAWLVGVGTVGVLVMQAATSLAVVAFFLRKKPSEFRLWTCAIAPILGALGLLTAAYLAVANWDLLAGATSGLPTLLPWLVVVAAVLGVAWAVATRGTATSLAASFGDSNGEEAQALISGAVAPHARR</sequence>
<feature type="transmembrane region" description="Helical" evidence="6">
    <location>
        <begin position="368"/>
        <end position="396"/>
    </location>
</feature>
<comment type="subcellular location">
    <subcellularLocation>
        <location evidence="1">Cell membrane</location>
        <topology evidence="1">Multi-pass membrane protein</topology>
    </subcellularLocation>
</comment>
<evidence type="ECO:0000313" key="7">
    <source>
        <dbReference type="EMBL" id="GGG61643.1"/>
    </source>
</evidence>
<keyword evidence="8" id="KW-1185">Reference proteome</keyword>
<dbReference type="GO" id="GO:0022857">
    <property type="term" value="F:transmembrane transporter activity"/>
    <property type="evidence" value="ECO:0007669"/>
    <property type="project" value="InterPro"/>
</dbReference>
<evidence type="ECO:0000256" key="6">
    <source>
        <dbReference type="SAM" id="Phobius"/>
    </source>
</evidence>
<evidence type="ECO:0000256" key="3">
    <source>
        <dbReference type="ARBA" id="ARBA00022692"/>
    </source>
</evidence>
<protein>
    <submittedName>
        <fullName evidence="7">Amino acid permease</fullName>
    </submittedName>
</protein>
<dbReference type="AlphaFoldDB" id="A0A917LWJ7"/>
<keyword evidence="2" id="KW-1003">Cell membrane</keyword>
<feature type="transmembrane region" description="Helical" evidence="6">
    <location>
        <begin position="203"/>
        <end position="224"/>
    </location>
</feature>
<dbReference type="PANTHER" id="PTHR42770:SF16">
    <property type="entry name" value="AMINO ACID PERMEASE"/>
    <property type="match status" value="1"/>
</dbReference>
<proteinExistence type="predicted"/>
<evidence type="ECO:0000256" key="1">
    <source>
        <dbReference type="ARBA" id="ARBA00004651"/>
    </source>
</evidence>
<feature type="transmembrane region" description="Helical" evidence="6">
    <location>
        <begin position="93"/>
        <end position="117"/>
    </location>
</feature>
<dbReference type="Gene3D" id="1.20.1740.10">
    <property type="entry name" value="Amino acid/polyamine transporter I"/>
    <property type="match status" value="1"/>
</dbReference>
<dbReference type="Pfam" id="PF13520">
    <property type="entry name" value="AA_permease_2"/>
    <property type="match status" value="1"/>
</dbReference>
<keyword evidence="4 6" id="KW-1133">Transmembrane helix</keyword>
<evidence type="ECO:0000256" key="4">
    <source>
        <dbReference type="ARBA" id="ARBA00022989"/>
    </source>
</evidence>
<feature type="transmembrane region" description="Helical" evidence="6">
    <location>
        <begin position="236"/>
        <end position="257"/>
    </location>
</feature>
<name>A0A917LWJ7_9MICC</name>
<dbReference type="InterPro" id="IPR050367">
    <property type="entry name" value="APC_superfamily"/>
</dbReference>
<dbReference type="GO" id="GO:0005886">
    <property type="term" value="C:plasma membrane"/>
    <property type="evidence" value="ECO:0007669"/>
    <property type="project" value="UniProtKB-SubCell"/>
</dbReference>
<reference evidence="7" key="1">
    <citation type="journal article" date="2014" name="Int. J. Syst. Evol. Microbiol.">
        <title>Complete genome sequence of Corynebacterium casei LMG S-19264T (=DSM 44701T), isolated from a smear-ripened cheese.</title>
        <authorList>
            <consortium name="US DOE Joint Genome Institute (JGI-PGF)"/>
            <person name="Walter F."/>
            <person name="Albersmeier A."/>
            <person name="Kalinowski J."/>
            <person name="Ruckert C."/>
        </authorList>
    </citation>
    <scope>NUCLEOTIDE SEQUENCE</scope>
    <source>
        <strain evidence="7">CGMCC 1.12187</strain>
    </source>
</reference>
<dbReference type="RefSeq" id="WP_188537852.1">
    <property type="nucleotide sequence ID" value="NZ_BMEQ01000014.1"/>
</dbReference>
<evidence type="ECO:0000256" key="2">
    <source>
        <dbReference type="ARBA" id="ARBA00022475"/>
    </source>
</evidence>
<feature type="transmembrane region" description="Helical" evidence="6">
    <location>
        <begin position="342"/>
        <end position="362"/>
    </location>
</feature>